<dbReference type="EMBL" id="HE577327">
    <property type="protein sequence ID" value="CCC97125.1"/>
    <property type="molecule type" value="Genomic_DNA"/>
</dbReference>
<evidence type="ECO:0000313" key="2">
    <source>
        <dbReference type="Proteomes" id="UP000007319"/>
    </source>
</evidence>
<dbReference type="Proteomes" id="UP000007319">
    <property type="component" value="Chromosome"/>
</dbReference>
<dbReference type="KEGG" id="abs:AZOBR_40294"/>
<organism evidence="1 2">
    <name type="scientific">Azospirillum baldaniorum</name>
    <dbReference type="NCBI Taxonomy" id="1064539"/>
    <lineage>
        <taxon>Bacteria</taxon>
        <taxon>Pseudomonadati</taxon>
        <taxon>Pseudomonadota</taxon>
        <taxon>Alphaproteobacteria</taxon>
        <taxon>Rhodospirillales</taxon>
        <taxon>Azospirillaceae</taxon>
        <taxon>Azospirillum</taxon>
    </lineage>
</organism>
<accession>A0A9P1JP98</accession>
<sequence length="21" mass="2562">MGASRYHEYQSTRHCTLQVFF</sequence>
<name>A0A9P1JP98_9PROT</name>
<keyword evidence="2" id="KW-1185">Reference proteome</keyword>
<reference evidence="1 2" key="1">
    <citation type="journal article" date="2011" name="PLoS Genet.">
        <title>Azospirillum genomes reveal transition of bacteria from aquatic to terrestrial environments.</title>
        <authorList>
            <person name="Wisniewski-Dye F."/>
            <person name="Borziak K."/>
            <person name="Khalsa-Moyers G."/>
            <person name="Alexandre G."/>
            <person name="Sukharnikov L.O."/>
            <person name="Wuichet K."/>
            <person name="Hurst G.B."/>
            <person name="McDonald W.H."/>
            <person name="Robertson J.S."/>
            <person name="Barbe V."/>
            <person name="Calteau A."/>
            <person name="Rouy Z."/>
            <person name="Mangenot S."/>
            <person name="Prigent-Combaret C."/>
            <person name="Normand P."/>
            <person name="Boyer M."/>
            <person name="Siguier P."/>
            <person name="Dessaux Y."/>
            <person name="Elmerich C."/>
            <person name="Condemine G."/>
            <person name="Krishnen G."/>
            <person name="Kennedy I."/>
            <person name="Paterson A.H."/>
            <person name="Gonzalez V."/>
            <person name="Mavingui P."/>
            <person name="Zhulin I.B."/>
        </authorList>
    </citation>
    <scope>NUCLEOTIDE SEQUENCE [LARGE SCALE GENOMIC DNA]</scope>
    <source>
        <strain evidence="1 2">Sp245</strain>
    </source>
</reference>
<evidence type="ECO:0000313" key="1">
    <source>
        <dbReference type="EMBL" id="CCC97125.1"/>
    </source>
</evidence>
<dbReference type="AlphaFoldDB" id="A0A9P1JP98"/>
<gene>
    <name evidence="1" type="ORF">AZOBR_40294</name>
</gene>
<protein>
    <submittedName>
        <fullName evidence="1">Uncharacterized protein</fullName>
    </submittedName>
</protein>
<proteinExistence type="predicted"/>